<dbReference type="STRING" id="1802525.A2975_03255"/>
<evidence type="ECO:0000259" key="1">
    <source>
        <dbReference type="PROSITE" id="PS50879"/>
    </source>
</evidence>
<reference evidence="2 3" key="1">
    <citation type="journal article" date="2016" name="Nat. Commun.">
        <title>Thousands of microbial genomes shed light on interconnected biogeochemical processes in an aquifer system.</title>
        <authorList>
            <person name="Anantharaman K."/>
            <person name="Brown C.T."/>
            <person name="Hug L.A."/>
            <person name="Sharon I."/>
            <person name="Castelle C.J."/>
            <person name="Probst A.J."/>
            <person name="Thomas B.C."/>
            <person name="Singh A."/>
            <person name="Wilkins M.J."/>
            <person name="Karaoz U."/>
            <person name="Brodie E.L."/>
            <person name="Williams K.H."/>
            <person name="Hubbard S.S."/>
            <person name="Banfield J.F."/>
        </authorList>
    </citation>
    <scope>NUCLEOTIDE SEQUENCE [LARGE SCALE GENOMIC DNA]</scope>
</reference>
<dbReference type="PROSITE" id="PS50879">
    <property type="entry name" value="RNASE_H_1"/>
    <property type="match status" value="1"/>
</dbReference>
<feature type="domain" description="RNase H type-1" evidence="1">
    <location>
        <begin position="1"/>
        <end position="128"/>
    </location>
</feature>
<dbReference type="Gene3D" id="3.30.420.10">
    <property type="entry name" value="Ribonuclease H-like superfamily/Ribonuclease H"/>
    <property type="match status" value="1"/>
</dbReference>
<dbReference type="EMBL" id="MGHL01000006">
    <property type="protein sequence ID" value="OGM70067.1"/>
    <property type="molecule type" value="Genomic_DNA"/>
</dbReference>
<organism evidence="2 3">
    <name type="scientific">Candidatus Woesebacteria bacterium RIFCSPLOWO2_01_FULL_44_14</name>
    <dbReference type="NCBI Taxonomy" id="1802525"/>
    <lineage>
        <taxon>Bacteria</taxon>
        <taxon>Candidatus Woeseibacteriota</taxon>
    </lineage>
</organism>
<accession>A0A1F8C159</accession>
<dbReference type="GO" id="GO:0003676">
    <property type="term" value="F:nucleic acid binding"/>
    <property type="evidence" value="ECO:0007669"/>
    <property type="project" value="InterPro"/>
</dbReference>
<dbReference type="GO" id="GO:0004523">
    <property type="term" value="F:RNA-DNA hybrid ribonuclease activity"/>
    <property type="evidence" value="ECO:0007669"/>
    <property type="project" value="InterPro"/>
</dbReference>
<dbReference type="Pfam" id="PF13456">
    <property type="entry name" value="RVT_3"/>
    <property type="match status" value="1"/>
</dbReference>
<dbReference type="PANTHER" id="PTHR46387:SF2">
    <property type="entry name" value="RIBONUCLEASE HI"/>
    <property type="match status" value="1"/>
</dbReference>
<dbReference type="CDD" id="cd09279">
    <property type="entry name" value="RNase_HI_like"/>
    <property type="match status" value="1"/>
</dbReference>
<protein>
    <recommendedName>
        <fullName evidence="1">RNase H type-1 domain-containing protein</fullName>
    </recommendedName>
</protein>
<proteinExistence type="predicted"/>
<dbReference type="InterPro" id="IPR002156">
    <property type="entry name" value="RNaseH_domain"/>
</dbReference>
<dbReference type="InterPro" id="IPR036397">
    <property type="entry name" value="RNaseH_sf"/>
</dbReference>
<dbReference type="InterPro" id="IPR012337">
    <property type="entry name" value="RNaseH-like_sf"/>
</dbReference>
<dbReference type="AlphaFoldDB" id="A0A1F8C159"/>
<dbReference type="PANTHER" id="PTHR46387">
    <property type="entry name" value="POLYNUCLEOTIDYL TRANSFERASE, RIBONUCLEASE H-LIKE SUPERFAMILY PROTEIN"/>
    <property type="match status" value="1"/>
</dbReference>
<comment type="caution">
    <text evidence="2">The sequence shown here is derived from an EMBL/GenBank/DDBJ whole genome shotgun (WGS) entry which is preliminary data.</text>
</comment>
<gene>
    <name evidence="2" type="ORF">A2975_03255</name>
</gene>
<evidence type="ECO:0000313" key="3">
    <source>
        <dbReference type="Proteomes" id="UP000178429"/>
    </source>
</evidence>
<sequence>MPEIKIYCDGGARGNPGPAGIGFVAYQNAKELKRFSKYIGKTTNNIAEYQAVLEALKWLGQREPAIFYLDSELVTRQLTGVYKIRNENLKKLAGQIKRFENKIGSVSYVHVPRSKNKIADSLVNLAIDSSTLKDRASTS</sequence>
<dbReference type="Proteomes" id="UP000178429">
    <property type="component" value="Unassembled WGS sequence"/>
</dbReference>
<name>A0A1F8C159_9BACT</name>
<dbReference type="SUPFAM" id="SSF53098">
    <property type="entry name" value="Ribonuclease H-like"/>
    <property type="match status" value="1"/>
</dbReference>
<evidence type="ECO:0000313" key="2">
    <source>
        <dbReference type="EMBL" id="OGM70067.1"/>
    </source>
</evidence>